<name>A0ABU6PKI5_9BACI</name>
<keyword evidence="3" id="KW-1185">Reference proteome</keyword>
<accession>A0ABU6PKI5</accession>
<gene>
    <name evidence="2" type="ORF">P9485_29390</name>
</gene>
<evidence type="ECO:0000256" key="1">
    <source>
        <dbReference type="SAM" id="Coils"/>
    </source>
</evidence>
<sequence length="116" mass="14242">MTQTEWEKLHQKEQKLMEQEETMAKEIRQIKQVKDIYDDHFRNSQRVMDQLRHLFYKNDERTFYETTMSEFSRESKKIMNYVDEGERKLKAQYKIIENKLSDVASEKRRASLAEKE</sequence>
<dbReference type="EMBL" id="JARTIK010000049">
    <property type="protein sequence ID" value="MED4681813.1"/>
    <property type="molecule type" value="Genomic_DNA"/>
</dbReference>
<dbReference type="Proteomes" id="UP001336122">
    <property type="component" value="Unassembled WGS sequence"/>
</dbReference>
<keyword evidence="1" id="KW-0175">Coiled coil</keyword>
<dbReference type="InterPro" id="IPR025014">
    <property type="entry name" value="DUF3958"/>
</dbReference>
<organism evidence="2 3">
    <name type="scientific">Bacillus nitratireducens</name>
    <dbReference type="NCBI Taxonomy" id="2026193"/>
    <lineage>
        <taxon>Bacteria</taxon>
        <taxon>Bacillati</taxon>
        <taxon>Bacillota</taxon>
        <taxon>Bacilli</taxon>
        <taxon>Bacillales</taxon>
        <taxon>Bacillaceae</taxon>
        <taxon>Bacillus</taxon>
        <taxon>Bacillus cereus group</taxon>
    </lineage>
</organism>
<reference evidence="2 3" key="1">
    <citation type="submission" date="2023-03" db="EMBL/GenBank/DDBJ databases">
        <title>Bacillus Genome Sequencing.</title>
        <authorList>
            <person name="Dunlap C."/>
        </authorList>
    </citation>
    <scope>NUCLEOTIDE SEQUENCE [LARGE SCALE GENOMIC DNA]</scope>
    <source>
        <strain evidence="2 3">NRS-319</strain>
    </source>
</reference>
<comment type="caution">
    <text evidence="2">The sequence shown here is derived from an EMBL/GenBank/DDBJ whole genome shotgun (WGS) entry which is preliminary data.</text>
</comment>
<protein>
    <submittedName>
        <fullName evidence="2">DUF3958 family protein</fullName>
    </submittedName>
</protein>
<evidence type="ECO:0000313" key="2">
    <source>
        <dbReference type="EMBL" id="MED4681813.1"/>
    </source>
</evidence>
<feature type="coiled-coil region" evidence="1">
    <location>
        <begin position="9"/>
        <end position="36"/>
    </location>
</feature>
<dbReference type="RefSeq" id="WP_309442702.1">
    <property type="nucleotide sequence ID" value="NZ_JARTIK010000049.1"/>
</dbReference>
<dbReference type="Pfam" id="PF13125">
    <property type="entry name" value="DUF3958"/>
    <property type="match status" value="1"/>
</dbReference>
<evidence type="ECO:0000313" key="3">
    <source>
        <dbReference type="Proteomes" id="UP001336122"/>
    </source>
</evidence>
<proteinExistence type="predicted"/>